<dbReference type="InterPro" id="IPR024185">
    <property type="entry name" value="FTHF_cligase-like_sf"/>
</dbReference>
<evidence type="ECO:0000313" key="6">
    <source>
        <dbReference type="EMBL" id="SHG38896.1"/>
    </source>
</evidence>
<comment type="cofactor">
    <cofactor evidence="5">
        <name>Mg(2+)</name>
        <dbReference type="ChEBI" id="CHEBI:18420"/>
    </cofactor>
</comment>
<organism evidence="6 7">
    <name type="scientific">Thermosyntropha lipolytica DSM 11003</name>
    <dbReference type="NCBI Taxonomy" id="1123382"/>
    <lineage>
        <taxon>Bacteria</taxon>
        <taxon>Bacillati</taxon>
        <taxon>Bacillota</taxon>
        <taxon>Clostridia</taxon>
        <taxon>Eubacteriales</taxon>
        <taxon>Syntrophomonadaceae</taxon>
        <taxon>Thermosyntropha</taxon>
    </lineage>
</organism>
<dbReference type="SUPFAM" id="SSF100950">
    <property type="entry name" value="NagB/RpiA/CoA transferase-like"/>
    <property type="match status" value="1"/>
</dbReference>
<keyword evidence="3 4" id="KW-0067">ATP-binding</keyword>
<dbReference type="PANTHER" id="PTHR23407">
    <property type="entry name" value="ATPASE INHIBITOR/5-FORMYLTETRAHYDROFOLATE CYCLO-LIGASE"/>
    <property type="match status" value="1"/>
</dbReference>
<dbReference type="RefSeq" id="WP_073088834.1">
    <property type="nucleotide sequence ID" value="NZ_FQWY01000002.1"/>
</dbReference>
<dbReference type="GO" id="GO:0005524">
    <property type="term" value="F:ATP binding"/>
    <property type="evidence" value="ECO:0007669"/>
    <property type="project" value="UniProtKB-KW"/>
</dbReference>
<feature type="binding site" evidence="4">
    <location>
        <position position="56"/>
    </location>
    <ligand>
        <name>substrate</name>
    </ligand>
</feature>
<dbReference type="GO" id="GO:0009396">
    <property type="term" value="P:folic acid-containing compound biosynthetic process"/>
    <property type="evidence" value="ECO:0007669"/>
    <property type="project" value="TreeGrafter"/>
</dbReference>
<evidence type="ECO:0000256" key="1">
    <source>
        <dbReference type="ARBA" id="ARBA00010638"/>
    </source>
</evidence>
<dbReference type="Pfam" id="PF01812">
    <property type="entry name" value="5-FTHF_cyc-lig"/>
    <property type="match status" value="1"/>
</dbReference>
<dbReference type="InterPro" id="IPR037171">
    <property type="entry name" value="NagB/RpiA_transferase-like"/>
</dbReference>
<dbReference type="InterPro" id="IPR002698">
    <property type="entry name" value="FTHF_cligase"/>
</dbReference>
<evidence type="ECO:0000256" key="5">
    <source>
        <dbReference type="RuleBase" id="RU361279"/>
    </source>
</evidence>
<dbReference type="PANTHER" id="PTHR23407:SF1">
    <property type="entry name" value="5-FORMYLTETRAHYDROFOLATE CYCLO-LIGASE"/>
    <property type="match status" value="1"/>
</dbReference>
<dbReference type="EC" id="6.3.3.2" evidence="5"/>
<dbReference type="GO" id="GO:0035999">
    <property type="term" value="P:tetrahydrofolate interconversion"/>
    <property type="evidence" value="ECO:0007669"/>
    <property type="project" value="TreeGrafter"/>
</dbReference>
<feature type="binding site" evidence="4">
    <location>
        <begin position="5"/>
        <end position="9"/>
    </location>
    <ligand>
        <name>ATP</name>
        <dbReference type="ChEBI" id="CHEBI:30616"/>
    </ligand>
</feature>
<proteinExistence type="inferred from homology"/>
<evidence type="ECO:0000256" key="2">
    <source>
        <dbReference type="ARBA" id="ARBA00022741"/>
    </source>
</evidence>
<feature type="binding site" evidence="4">
    <location>
        <begin position="130"/>
        <end position="138"/>
    </location>
    <ligand>
        <name>ATP</name>
        <dbReference type="ChEBI" id="CHEBI:30616"/>
    </ligand>
</feature>
<sequence length="190" mass="22213">MQEKRDELRRIISEKRKSLTPEEVEGLSRRICEKLGQIDKIAHARVIMGFSSIRNEVNLMPWLETLRREKIIVLPRVIDEENMEAIEYRGREYTKSGPFGIVEPVGEPFDPQKIDVVLVPGLVFDVKGYRLGYGRGYYDRFLPRLRKDAFLCGVCYDFQVVETVYPHAADFPVHWIVTDKSEVAVNWNYF</sequence>
<dbReference type="EMBL" id="FQWY01000002">
    <property type="protein sequence ID" value="SHG38896.1"/>
    <property type="molecule type" value="Genomic_DNA"/>
</dbReference>
<protein>
    <recommendedName>
        <fullName evidence="5">5-formyltetrahydrofolate cyclo-ligase</fullName>
        <ecNumber evidence="5">6.3.3.2</ecNumber>
    </recommendedName>
</protein>
<name>A0A1M5JE66_9FIRM</name>
<dbReference type="STRING" id="1123382.SAMN02745221_00085"/>
<keyword evidence="2 4" id="KW-0547">Nucleotide-binding</keyword>
<keyword evidence="7" id="KW-1185">Reference proteome</keyword>
<evidence type="ECO:0000256" key="3">
    <source>
        <dbReference type="ARBA" id="ARBA00022840"/>
    </source>
</evidence>
<accession>A0A1M5JE66</accession>
<reference evidence="7" key="1">
    <citation type="submission" date="2016-11" db="EMBL/GenBank/DDBJ databases">
        <authorList>
            <person name="Varghese N."/>
            <person name="Submissions S."/>
        </authorList>
    </citation>
    <scope>NUCLEOTIDE SEQUENCE [LARGE SCALE GENOMIC DNA]</scope>
    <source>
        <strain evidence="7">DSM 11003</strain>
    </source>
</reference>
<dbReference type="Proteomes" id="UP000242329">
    <property type="component" value="Unassembled WGS sequence"/>
</dbReference>
<evidence type="ECO:0000256" key="4">
    <source>
        <dbReference type="PIRSR" id="PIRSR006806-1"/>
    </source>
</evidence>
<keyword evidence="5" id="KW-0460">Magnesium</keyword>
<dbReference type="GO" id="GO:0046872">
    <property type="term" value="F:metal ion binding"/>
    <property type="evidence" value="ECO:0007669"/>
    <property type="project" value="UniProtKB-KW"/>
</dbReference>
<dbReference type="PIRSF" id="PIRSF006806">
    <property type="entry name" value="FTHF_cligase"/>
    <property type="match status" value="1"/>
</dbReference>
<evidence type="ECO:0000313" key="7">
    <source>
        <dbReference type="Proteomes" id="UP000242329"/>
    </source>
</evidence>
<dbReference type="NCBIfam" id="TIGR02727">
    <property type="entry name" value="MTHFS_bact"/>
    <property type="match status" value="1"/>
</dbReference>
<dbReference type="AlphaFoldDB" id="A0A1M5JE66"/>
<dbReference type="Gene3D" id="3.40.50.10420">
    <property type="entry name" value="NagB/RpiA/CoA transferase-like"/>
    <property type="match status" value="1"/>
</dbReference>
<comment type="catalytic activity">
    <reaction evidence="5">
        <text>(6S)-5-formyl-5,6,7,8-tetrahydrofolate + ATP = (6R)-5,10-methenyltetrahydrofolate + ADP + phosphate</text>
        <dbReference type="Rhea" id="RHEA:10488"/>
        <dbReference type="ChEBI" id="CHEBI:30616"/>
        <dbReference type="ChEBI" id="CHEBI:43474"/>
        <dbReference type="ChEBI" id="CHEBI:57455"/>
        <dbReference type="ChEBI" id="CHEBI:57457"/>
        <dbReference type="ChEBI" id="CHEBI:456216"/>
        <dbReference type="EC" id="6.3.3.2"/>
    </reaction>
</comment>
<keyword evidence="5" id="KW-0479">Metal-binding</keyword>
<dbReference type="GO" id="GO:0030272">
    <property type="term" value="F:5-formyltetrahydrofolate cyclo-ligase activity"/>
    <property type="evidence" value="ECO:0007669"/>
    <property type="project" value="UniProtKB-EC"/>
</dbReference>
<comment type="similarity">
    <text evidence="1 5">Belongs to the 5-formyltetrahydrofolate cyclo-ligase family.</text>
</comment>
<gene>
    <name evidence="6" type="ORF">SAMN02745221_00085</name>
</gene>
<keyword evidence="6" id="KW-0436">Ligase</keyword>
<dbReference type="OrthoDB" id="9801938at2"/>